<evidence type="ECO:0000256" key="5">
    <source>
        <dbReference type="ARBA" id="ARBA00022605"/>
    </source>
</evidence>
<keyword evidence="4" id="KW-0432">Leucine biosynthesis</keyword>
<dbReference type="Pfam" id="PF00682">
    <property type="entry name" value="HMGL-like"/>
    <property type="match status" value="1"/>
</dbReference>
<keyword evidence="8" id="KW-0100">Branched-chain amino acid biosynthesis</keyword>
<reference evidence="11" key="1">
    <citation type="submission" date="2020-08" db="EMBL/GenBank/DDBJ databases">
        <title>Hyunsoonleella sp. strain SJ7 genome sequencing and assembly.</title>
        <authorList>
            <person name="Kim I."/>
        </authorList>
    </citation>
    <scope>NUCLEOTIDE SEQUENCE</scope>
    <source>
        <strain evidence="11">SJ7</strain>
    </source>
</reference>
<dbReference type="InterPro" id="IPR013785">
    <property type="entry name" value="Aldolase_TIM"/>
</dbReference>
<evidence type="ECO:0000256" key="6">
    <source>
        <dbReference type="ARBA" id="ARBA00022679"/>
    </source>
</evidence>
<dbReference type="Proteomes" id="UP000656244">
    <property type="component" value="Unassembled WGS sequence"/>
</dbReference>
<protein>
    <recommendedName>
        <fullName evidence="3">2-isopropylmalate synthase</fullName>
        <ecNumber evidence="3">2.3.3.13</ecNumber>
    </recommendedName>
</protein>
<evidence type="ECO:0000256" key="2">
    <source>
        <dbReference type="ARBA" id="ARBA00009396"/>
    </source>
</evidence>
<evidence type="ECO:0000256" key="9">
    <source>
        <dbReference type="RuleBase" id="RU003523"/>
    </source>
</evidence>
<keyword evidence="6 9" id="KW-0808">Transferase</keyword>
<dbReference type="EMBL" id="JACNMF010000002">
    <property type="protein sequence ID" value="MBC3758022.1"/>
    <property type="molecule type" value="Genomic_DNA"/>
</dbReference>
<dbReference type="Gene3D" id="3.20.20.70">
    <property type="entry name" value="Aldolase class I"/>
    <property type="match status" value="1"/>
</dbReference>
<dbReference type="InterPro" id="IPR054691">
    <property type="entry name" value="LeuA/HCS_post-cat"/>
</dbReference>
<keyword evidence="7" id="KW-0464">Manganese</keyword>
<sequence>MSDNHVQIFDTTLRDGEQVPGCKLNTDQKLVIAEQLDQLGVDIIEAGFPVSSPGDFKSVEEISKIVKNATVCGLTRSVENDIKVAAEALKYAKTPRIHTGIGTSESHIKFKFKSTQEDVIDRAVKAVKYAKSFVESVEFYAEDAGRTDNEYLARVCEAVIKAGATVLNIPDTTGYCLPSEYGAKIKYLKENVKGIEKAIISCHCHNDLGLATANSIEGVINGARQIECTINGIGERAGNTALEEVVMILRQHPYLNLDTKIKSEMLYGISQLVSNSMGIYTQPNKAIVGANAFAHSSGIHQDGVIKNRETYEIIDPKDVGVTESAIVLTARSGRAALAYRAKNVGYELTKLQLDEVYAKFLEFADQKKEIDDSDIHQIVESTSVYNEIISS</sequence>
<gene>
    <name evidence="11" type="ORF">H7U19_06375</name>
</gene>
<evidence type="ECO:0000256" key="1">
    <source>
        <dbReference type="ARBA" id="ARBA00004689"/>
    </source>
</evidence>
<evidence type="ECO:0000259" key="10">
    <source>
        <dbReference type="PROSITE" id="PS50991"/>
    </source>
</evidence>
<keyword evidence="11" id="KW-0012">Acyltransferase</keyword>
<feature type="domain" description="Pyruvate carboxyltransferase" evidence="10">
    <location>
        <begin position="6"/>
        <end position="267"/>
    </location>
</feature>
<accession>A0A923HAD0</accession>
<dbReference type="PANTHER" id="PTHR10277:SF9">
    <property type="entry name" value="2-ISOPROPYLMALATE SYNTHASE 1, CHLOROPLASTIC-RELATED"/>
    <property type="match status" value="1"/>
</dbReference>
<evidence type="ECO:0000256" key="7">
    <source>
        <dbReference type="ARBA" id="ARBA00023211"/>
    </source>
</evidence>
<dbReference type="EC" id="2.3.3.13" evidence="3"/>
<dbReference type="InterPro" id="IPR002034">
    <property type="entry name" value="AIPM/Hcit_synth_CS"/>
</dbReference>
<comment type="similarity">
    <text evidence="2">Belongs to the alpha-IPM synthase/homocitrate synthase family. LeuA type 1 subfamily.</text>
</comment>
<organism evidence="11 12">
    <name type="scientific">Hyunsoonleella aquatilis</name>
    <dbReference type="NCBI Taxonomy" id="2762758"/>
    <lineage>
        <taxon>Bacteria</taxon>
        <taxon>Pseudomonadati</taxon>
        <taxon>Bacteroidota</taxon>
        <taxon>Flavobacteriia</taxon>
        <taxon>Flavobacteriales</taxon>
        <taxon>Flavobacteriaceae</taxon>
    </lineage>
</organism>
<evidence type="ECO:0000313" key="12">
    <source>
        <dbReference type="Proteomes" id="UP000656244"/>
    </source>
</evidence>
<dbReference type="PANTHER" id="PTHR10277">
    <property type="entry name" value="HOMOCITRATE SYNTHASE-RELATED"/>
    <property type="match status" value="1"/>
</dbReference>
<dbReference type="GO" id="GO:0009098">
    <property type="term" value="P:L-leucine biosynthetic process"/>
    <property type="evidence" value="ECO:0007669"/>
    <property type="project" value="UniProtKB-KW"/>
</dbReference>
<dbReference type="Gene3D" id="1.10.238.260">
    <property type="match status" value="1"/>
</dbReference>
<dbReference type="GO" id="GO:0003852">
    <property type="term" value="F:2-isopropylmalate synthase activity"/>
    <property type="evidence" value="ECO:0007669"/>
    <property type="project" value="UniProtKB-EC"/>
</dbReference>
<dbReference type="CDD" id="cd07940">
    <property type="entry name" value="DRE_TIM_IPMS"/>
    <property type="match status" value="1"/>
</dbReference>
<dbReference type="SUPFAM" id="SSF51569">
    <property type="entry name" value="Aldolase"/>
    <property type="match status" value="1"/>
</dbReference>
<dbReference type="FunFam" id="3.20.20.70:FF:000010">
    <property type="entry name" value="2-isopropylmalate synthase"/>
    <property type="match status" value="1"/>
</dbReference>
<dbReference type="InterPro" id="IPR000891">
    <property type="entry name" value="PYR_CT"/>
</dbReference>
<dbReference type="AlphaFoldDB" id="A0A923HAD0"/>
<evidence type="ECO:0000313" key="11">
    <source>
        <dbReference type="EMBL" id="MBC3758022.1"/>
    </source>
</evidence>
<dbReference type="PROSITE" id="PS00816">
    <property type="entry name" value="AIPM_HOMOCIT_SYNTH_2"/>
    <property type="match status" value="1"/>
</dbReference>
<evidence type="ECO:0000256" key="8">
    <source>
        <dbReference type="ARBA" id="ARBA00023304"/>
    </source>
</evidence>
<dbReference type="Pfam" id="PF22617">
    <property type="entry name" value="HCS_D2"/>
    <property type="match status" value="1"/>
</dbReference>
<evidence type="ECO:0000256" key="4">
    <source>
        <dbReference type="ARBA" id="ARBA00022430"/>
    </source>
</evidence>
<evidence type="ECO:0000256" key="3">
    <source>
        <dbReference type="ARBA" id="ARBA00012973"/>
    </source>
</evidence>
<dbReference type="NCBIfam" id="NF002086">
    <property type="entry name" value="PRK00915.1-3"/>
    <property type="match status" value="1"/>
</dbReference>
<keyword evidence="12" id="KW-1185">Reference proteome</keyword>
<dbReference type="PROSITE" id="PS50991">
    <property type="entry name" value="PYR_CT"/>
    <property type="match status" value="1"/>
</dbReference>
<dbReference type="FunFam" id="1.10.238.260:FF:000001">
    <property type="entry name" value="2-isopropylmalate synthase"/>
    <property type="match status" value="1"/>
</dbReference>
<comment type="caution">
    <text evidence="11">The sequence shown here is derived from an EMBL/GenBank/DDBJ whole genome shotgun (WGS) entry which is preliminary data.</text>
</comment>
<comment type="pathway">
    <text evidence="1">Amino-acid biosynthesis; L-leucine biosynthesis; L-leucine from 3-methyl-2-oxobutanoate: step 1/4.</text>
</comment>
<dbReference type="PROSITE" id="PS00815">
    <property type="entry name" value="AIPM_HOMOCIT_SYNTH_1"/>
    <property type="match status" value="1"/>
</dbReference>
<dbReference type="RefSeq" id="WP_186560353.1">
    <property type="nucleotide sequence ID" value="NZ_JACNMF010000002.1"/>
</dbReference>
<dbReference type="InterPro" id="IPR050073">
    <property type="entry name" value="2-IPM_HCS-like"/>
</dbReference>
<keyword evidence="5" id="KW-0028">Amino-acid biosynthesis</keyword>
<name>A0A923HAD0_9FLAO</name>
<proteinExistence type="inferred from homology"/>